<keyword evidence="1" id="KW-0813">Transport</keyword>
<keyword evidence="3 5" id="KW-0067">ATP-binding</keyword>
<dbReference type="Proteomes" id="UP000319432">
    <property type="component" value="Chromosome"/>
</dbReference>
<dbReference type="SUPFAM" id="SSF52540">
    <property type="entry name" value="P-loop containing nucleoside triphosphate hydrolases"/>
    <property type="match status" value="1"/>
</dbReference>
<name>A0A518VEY4_BRELA</name>
<dbReference type="SMART" id="SM00382">
    <property type="entry name" value="AAA"/>
    <property type="match status" value="1"/>
</dbReference>
<keyword evidence="6" id="KW-1185">Reference proteome</keyword>
<evidence type="ECO:0000313" key="6">
    <source>
        <dbReference type="Proteomes" id="UP000319432"/>
    </source>
</evidence>
<dbReference type="PROSITE" id="PS50893">
    <property type="entry name" value="ABC_TRANSPORTER_2"/>
    <property type="match status" value="1"/>
</dbReference>
<keyword evidence="2" id="KW-0547">Nucleotide-binding</keyword>
<dbReference type="PANTHER" id="PTHR42781:SF4">
    <property type="entry name" value="SPERMIDINE_PUTRESCINE IMPORT ATP-BINDING PROTEIN POTA"/>
    <property type="match status" value="1"/>
</dbReference>
<dbReference type="GO" id="GO:0005524">
    <property type="term" value="F:ATP binding"/>
    <property type="evidence" value="ECO:0007669"/>
    <property type="project" value="UniProtKB-KW"/>
</dbReference>
<dbReference type="EMBL" id="CP033464">
    <property type="protein sequence ID" value="QDX95557.1"/>
    <property type="molecule type" value="Genomic_DNA"/>
</dbReference>
<dbReference type="AlphaFoldDB" id="A0A518VEY4"/>
<reference evidence="5 6" key="1">
    <citation type="submission" date="2018-11" db="EMBL/GenBank/DDBJ databases">
        <title>Phylogenetic determinants of toxin gene distribution in genomes of Brevibacillus laterosporus.</title>
        <authorList>
            <person name="Glare T.R."/>
            <person name="Durrant A."/>
            <person name="Berry C."/>
            <person name="Palma L."/>
            <person name="Ormskirk M."/>
            <person name="Cox M.O."/>
        </authorList>
    </citation>
    <scope>NUCLEOTIDE SEQUENCE [LARGE SCALE GENOMIC DNA]</scope>
    <source>
        <strain evidence="5 6">1821L</strain>
    </source>
</reference>
<dbReference type="PROSITE" id="PS00211">
    <property type="entry name" value="ABC_TRANSPORTER_1"/>
    <property type="match status" value="1"/>
</dbReference>
<accession>A0A518VEY4</accession>
<sequence length="228" mass="25612">MLQVQIMKTRVHFALEASFVVHNEIVVLFGQSGSGKTSILECIAGLLTPDAAQITLHGQDLCTPIGSVPPQKRNIGYVFQDYALFPHMTVEKNILYGIHSRKQEVDTSFLQEICETLGIRHLLQSYPSKISGGEKQRVALARALAIKPDLLLLDEPLSALDPVTRAECQDELLRLHQLWNIPVLLVTHDESEAYKLGNRILRLRMGRIEEEVRVRPLPHLASTTHKKS</sequence>
<dbReference type="InterPro" id="IPR050093">
    <property type="entry name" value="ABC_SmlMolc_Importer"/>
</dbReference>
<evidence type="ECO:0000256" key="3">
    <source>
        <dbReference type="ARBA" id="ARBA00022840"/>
    </source>
</evidence>
<dbReference type="InterPro" id="IPR017871">
    <property type="entry name" value="ABC_transporter-like_CS"/>
</dbReference>
<evidence type="ECO:0000259" key="4">
    <source>
        <dbReference type="PROSITE" id="PS50893"/>
    </source>
</evidence>
<protein>
    <submittedName>
        <fullName evidence="5">ATP-binding cassette domain-containing protein</fullName>
    </submittedName>
</protein>
<dbReference type="InterPro" id="IPR003593">
    <property type="entry name" value="AAA+_ATPase"/>
</dbReference>
<evidence type="ECO:0000256" key="2">
    <source>
        <dbReference type="ARBA" id="ARBA00022741"/>
    </source>
</evidence>
<dbReference type="Pfam" id="PF00005">
    <property type="entry name" value="ABC_tran"/>
    <property type="match status" value="1"/>
</dbReference>
<evidence type="ECO:0000313" key="5">
    <source>
        <dbReference type="EMBL" id="QDX95557.1"/>
    </source>
</evidence>
<feature type="domain" description="ABC transporter" evidence="4">
    <location>
        <begin position="1"/>
        <end position="228"/>
    </location>
</feature>
<proteinExistence type="predicted"/>
<dbReference type="Gene3D" id="3.40.50.300">
    <property type="entry name" value="P-loop containing nucleotide triphosphate hydrolases"/>
    <property type="match status" value="1"/>
</dbReference>
<dbReference type="GO" id="GO:0016887">
    <property type="term" value="F:ATP hydrolysis activity"/>
    <property type="evidence" value="ECO:0007669"/>
    <property type="project" value="InterPro"/>
</dbReference>
<dbReference type="PANTHER" id="PTHR42781">
    <property type="entry name" value="SPERMIDINE/PUTRESCINE IMPORT ATP-BINDING PROTEIN POTA"/>
    <property type="match status" value="1"/>
</dbReference>
<gene>
    <name evidence="5" type="ORF">EEL30_26785</name>
</gene>
<dbReference type="InterPro" id="IPR027417">
    <property type="entry name" value="P-loop_NTPase"/>
</dbReference>
<dbReference type="InterPro" id="IPR003439">
    <property type="entry name" value="ABC_transporter-like_ATP-bd"/>
</dbReference>
<dbReference type="OrthoDB" id="9802264at2"/>
<evidence type="ECO:0000256" key="1">
    <source>
        <dbReference type="ARBA" id="ARBA00022448"/>
    </source>
</evidence>
<organism evidence="5 6">
    <name type="scientific">Brevibacillus laterosporus</name>
    <name type="common">Bacillus laterosporus</name>
    <dbReference type="NCBI Taxonomy" id="1465"/>
    <lineage>
        <taxon>Bacteria</taxon>
        <taxon>Bacillati</taxon>
        <taxon>Bacillota</taxon>
        <taxon>Bacilli</taxon>
        <taxon>Bacillales</taxon>
        <taxon>Paenibacillaceae</taxon>
        <taxon>Brevibacillus</taxon>
    </lineage>
</organism>